<reference evidence="2 3" key="1">
    <citation type="submission" date="2019-03" db="EMBL/GenBank/DDBJ databases">
        <title>Single cell metagenomics reveals metabolic interactions within the superorganism composed of flagellate Streblomastix strix and complex community of Bacteroidetes bacteria on its surface.</title>
        <authorList>
            <person name="Treitli S.C."/>
            <person name="Kolisko M."/>
            <person name="Husnik F."/>
            <person name="Keeling P."/>
            <person name="Hampl V."/>
        </authorList>
    </citation>
    <scope>NUCLEOTIDE SEQUENCE [LARGE SCALE GENOMIC DNA]</scope>
    <source>
        <strain evidence="2">ST1C</strain>
    </source>
</reference>
<evidence type="ECO:0000256" key="1">
    <source>
        <dbReference type="SAM" id="Phobius"/>
    </source>
</evidence>
<accession>A0A5J4W8U1</accession>
<evidence type="ECO:0000313" key="2">
    <source>
        <dbReference type="EMBL" id="KAA6391115.1"/>
    </source>
</evidence>
<dbReference type="AlphaFoldDB" id="A0A5J4W8U1"/>
<comment type="caution">
    <text evidence="2">The sequence shown here is derived from an EMBL/GenBank/DDBJ whole genome shotgun (WGS) entry which is preliminary data.</text>
</comment>
<keyword evidence="1" id="KW-1133">Transmembrane helix</keyword>
<evidence type="ECO:0000313" key="3">
    <source>
        <dbReference type="Proteomes" id="UP000324800"/>
    </source>
</evidence>
<proteinExistence type="predicted"/>
<sequence>MNIQLKSYQRNKLLTFCKILLVLAVLSFGIKVESKKSWNPFWSKVKVNDELLVRNHKYELLDNGTYLYDHTSDENAYEYVNILDDTKFPLLQEGYDETSEAFRLITKEEFEGLNVSQHHFYEGLKCRNVISAFGRFYGLLGLSAYIHDKDDIFPSITYLLQSIPADIQIKNEQGYIPFFSRRGCRGDSDQYIVGFDFSNGIVSSECFSNEHLLPYHDDDPQGEMPYPPKPTVCDDGTQISKSMQGYKSAYVTNYSSFEMKQILTRVGPIDGYINYIDEEDILKEQTEDAIFIGWEKLDNIEQWIIVERKSLQYEDGGPVEFYLEERTIPILVEGSTRTEFSGTVFVGSCLHPTIDTPIDECPCPTGTKLEADPRKETTCQQPVDPDPEPEPQVVDCTKPLVDTSIEDCPCPTDIESQQYKDDPRTVEKGICASGSIRVFMSVFAAVVVIPMFALFC</sequence>
<organism evidence="2 3">
    <name type="scientific">Streblomastix strix</name>
    <dbReference type="NCBI Taxonomy" id="222440"/>
    <lineage>
        <taxon>Eukaryota</taxon>
        <taxon>Metamonada</taxon>
        <taxon>Preaxostyla</taxon>
        <taxon>Oxymonadida</taxon>
        <taxon>Streblomastigidae</taxon>
        <taxon>Streblomastix</taxon>
    </lineage>
</organism>
<name>A0A5J4W8U1_9EUKA</name>
<feature type="transmembrane region" description="Helical" evidence="1">
    <location>
        <begin position="436"/>
        <end position="455"/>
    </location>
</feature>
<dbReference type="InterPro" id="IPR038765">
    <property type="entry name" value="Papain-like_cys_pep_sf"/>
</dbReference>
<dbReference type="Proteomes" id="UP000324800">
    <property type="component" value="Unassembled WGS sequence"/>
</dbReference>
<keyword evidence="1" id="KW-0812">Transmembrane</keyword>
<protein>
    <submittedName>
        <fullName evidence="2">Uncharacterized protein</fullName>
    </submittedName>
</protein>
<dbReference type="SUPFAM" id="SSF54001">
    <property type="entry name" value="Cysteine proteinases"/>
    <property type="match status" value="1"/>
</dbReference>
<gene>
    <name evidence="2" type="ORF">EZS28_013358</name>
</gene>
<dbReference type="EMBL" id="SNRW01002990">
    <property type="protein sequence ID" value="KAA6391115.1"/>
    <property type="molecule type" value="Genomic_DNA"/>
</dbReference>
<keyword evidence="1" id="KW-0472">Membrane</keyword>